<evidence type="ECO:0000256" key="7">
    <source>
        <dbReference type="RuleBase" id="RU362065"/>
    </source>
</evidence>
<dbReference type="InterPro" id="IPR002371">
    <property type="entry name" value="FlgK"/>
</dbReference>
<dbReference type="SUPFAM" id="SSF64518">
    <property type="entry name" value="Phase 1 flagellin"/>
    <property type="match status" value="1"/>
</dbReference>
<evidence type="ECO:0000256" key="4">
    <source>
        <dbReference type="ARBA" id="ARBA00016244"/>
    </source>
</evidence>
<dbReference type="EMBL" id="PDOD01000003">
    <property type="protein sequence ID" value="PYZ92784.1"/>
    <property type="molecule type" value="Genomic_DNA"/>
</dbReference>
<dbReference type="PANTHER" id="PTHR30033:SF1">
    <property type="entry name" value="FLAGELLAR HOOK-ASSOCIATED PROTEIN 1"/>
    <property type="match status" value="1"/>
</dbReference>
<evidence type="ECO:0000256" key="5">
    <source>
        <dbReference type="ARBA" id="ARBA00022525"/>
    </source>
</evidence>
<accession>A0A323TFW5</accession>
<evidence type="ECO:0000256" key="6">
    <source>
        <dbReference type="ARBA" id="ARBA00023143"/>
    </source>
</evidence>
<dbReference type="GO" id="GO:0044780">
    <property type="term" value="P:bacterial-type flagellum assembly"/>
    <property type="evidence" value="ECO:0007669"/>
    <property type="project" value="InterPro"/>
</dbReference>
<organism evidence="11 12">
    <name type="scientific">Salipaludibacillus keqinensis</name>
    <dbReference type="NCBI Taxonomy" id="2045207"/>
    <lineage>
        <taxon>Bacteria</taxon>
        <taxon>Bacillati</taxon>
        <taxon>Bacillota</taxon>
        <taxon>Bacilli</taxon>
        <taxon>Bacillales</taxon>
        <taxon>Bacillaceae</taxon>
    </lineage>
</organism>
<evidence type="ECO:0000259" key="9">
    <source>
        <dbReference type="Pfam" id="PF06429"/>
    </source>
</evidence>
<feature type="domain" description="Flagellar basal body rod protein N-terminal" evidence="8">
    <location>
        <begin position="8"/>
        <end position="37"/>
    </location>
</feature>
<reference evidence="11 12" key="1">
    <citation type="submission" date="2017-10" db="EMBL/GenBank/DDBJ databases">
        <title>Bacillus sp. nov., a halophilic bacterium isolated from a Keqin Lake.</title>
        <authorList>
            <person name="Wang H."/>
        </authorList>
    </citation>
    <scope>NUCLEOTIDE SEQUENCE [LARGE SCALE GENOMIC DNA]</scope>
    <source>
        <strain evidence="11 12">KQ-12</strain>
    </source>
</reference>
<proteinExistence type="inferred from homology"/>
<keyword evidence="6 7" id="KW-0975">Bacterial flagellum</keyword>
<dbReference type="PANTHER" id="PTHR30033">
    <property type="entry name" value="FLAGELLAR HOOK-ASSOCIATED PROTEIN 1"/>
    <property type="match status" value="1"/>
</dbReference>
<dbReference type="RefSeq" id="WP_110610332.1">
    <property type="nucleotide sequence ID" value="NZ_PDOD01000003.1"/>
</dbReference>
<evidence type="ECO:0000313" key="12">
    <source>
        <dbReference type="Proteomes" id="UP000248214"/>
    </source>
</evidence>
<keyword evidence="12" id="KW-1185">Reference proteome</keyword>
<keyword evidence="11" id="KW-0966">Cell projection</keyword>
<evidence type="ECO:0000256" key="3">
    <source>
        <dbReference type="ARBA" id="ARBA00009677"/>
    </source>
</evidence>
<dbReference type="NCBIfam" id="TIGR02492">
    <property type="entry name" value="flgK_ends"/>
    <property type="match status" value="1"/>
</dbReference>
<dbReference type="InterPro" id="IPR001444">
    <property type="entry name" value="Flag_bb_rod_N"/>
</dbReference>
<comment type="subcellular location">
    <subcellularLocation>
        <location evidence="1 7">Bacterial flagellum</location>
    </subcellularLocation>
    <subcellularLocation>
        <location evidence="2 7">Secreted</location>
    </subcellularLocation>
</comment>
<dbReference type="Pfam" id="PF00460">
    <property type="entry name" value="Flg_bb_rod"/>
    <property type="match status" value="1"/>
</dbReference>
<dbReference type="GO" id="GO:0005576">
    <property type="term" value="C:extracellular region"/>
    <property type="evidence" value="ECO:0007669"/>
    <property type="project" value="UniProtKB-SubCell"/>
</dbReference>
<keyword evidence="5 7" id="KW-0964">Secreted</keyword>
<dbReference type="InterPro" id="IPR053927">
    <property type="entry name" value="FlgK_helical"/>
</dbReference>
<evidence type="ECO:0000256" key="2">
    <source>
        <dbReference type="ARBA" id="ARBA00004613"/>
    </source>
</evidence>
<dbReference type="AlphaFoldDB" id="A0A323TFW5"/>
<comment type="caution">
    <text evidence="11">The sequence shown here is derived from an EMBL/GenBank/DDBJ whole genome shotgun (WGS) entry which is preliminary data.</text>
</comment>
<evidence type="ECO:0000256" key="1">
    <source>
        <dbReference type="ARBA" id="ARBA00004365"/>
    </source>
</evidence>
<dbReference type="Pfam" id="PF06429">
    <property type="entry name" value="Flg_bbr_C"/>
    <property type="match status" value="1"/>
</dbReference>
<keyword evidence="11" id="KW-0282">Flagellum</keyword>
<dbReference type="Proteomes" id="UP000248214">
    <property type="component" value="Unassembled WGS sequence"/>
</dbReference>
<feature type="domain" description="Flagellar hook-associated protein FlgK helical" evidence="10">
    <location>
        <begin position="102"/>
        <end position="355"/>
    </location>
</feature>
<evidence type="ECO:0000259" key="8">
    <source>
        <dbReference type="Pfam" id="PF00460"/>
    </source>
</evidence>
<evidence type="ECO:0000259" key="10">
    <source>
        <dbReference type="Pfam" id="PF22638"/>
    </source>
</evidence>
<protein>
    <recommendedName>
        <fullName evidence="4 7">Flagellar hook-associated protein 1</fullName>
        <shortName evidence="7">HAP1</shortName>
    </recommendedName>
</protein>
<name>A0A323TFW5_9BACI</name>
<dbReference type="PRINTS" id="PR01005">
    <property type="entry name" value="FLGHOOKAP1"/>
</dbReference>
<keyword evidence="11" id="KW-0969">Cilium</keyword>
<gene>
    <name evidence="7" type="primary">flgK</name>
    <name evidence="11" type="ORF">CR194_14115</name>
</gene>
<feature type="domain" description="Flagellar basal-body/hook protein C-terminal" evidence="9">
    <location>
        <begin position="481"/>
        <end position="523"/>
    </location>
</feature>
<sequence length="530" mass="58475">MLSTFHGLETSRRALSTQQAALHTTGHNIANANTKGYSRQRVNFTQTEAFPNPGFNKPGIPGQLGTGVKAGEIQRVREAFLDMQYRAENNKNGYWDSRHTSLEKMEDIMNEPTEDGLANTLDRFWESLQDLSVNPEDSGARSVVRQRGIAVAETFNYTYNSLEAIQRDYQQQIGVQENQVNSLLNQINKLNSQISSVEPHGMLPNDLYDQRDMLVDELSQFVNIEVERVNSGGQSKDMAEGKYSIYLLDNNGQRLNDVQLVNGENLTINQMSVEPKSENDRLDGLVTGISFGGNTVGFEDFQSPGSLRGAIEAYGYMEGGEERGLYPDMMRNLDVMANTFASEFNAVHEAGWSLSEIENEAHSEIAFFSYRQDLDDDGKGAAKQLRVSQTIMDSLDNIAASGDPGRTGGALNGPLGEAFAGDGSNALALADVKDNRLDFDGDTTNVQSFYQGVIGQMAVDTNEAARMERNTGSLRDSVDQNRQSVSSVSLDEEMSNMIQFQHAYNAAARNLTAVDEMLDRIINNMGLVGR</sequence>
<dbReference type="GO" id="GO:0005198">
    <property type="term" value="F:structural molecule activity"/>
    <property type="evidence" value="ECO:0007669"/>
    <property type="project" value="UniProtKB-UniRule"/>
</dbReference>
<dbReference type="Pfam" id="PF22638">
    <property type="entry name" value="FlgK_D1"/>
    <property type="match status" value="1"/>
</dbReference>
<evidence type="ECO:0000313" key="11">
    <source>
        <dbReference type="EMBL" id="PYZ92784.1"/>
    </source>
</evidence>
<comment type="similarity">
    <text evidence="3 7">Belongs to the flagella basal body rod proteins family.</text>
</comment>
<dbReference type="GO" id="GO:0009424">
    <property type="term" value="C:bacterial-type flagellum hook"/>
    <property type="evidence" value="ECO:0007669"/>
    <property type="project" value="UniProtKB-UniRule"/>
</dbReference>
<dbReference type="OrthoDB" id="9802553at2"/>
<dbReference type="InterPro" id="IPR010930">
    <property type="entry name" value="Flg_bb/hook_C_dom"/>
</dbReference>